<proteinExistence type="predicted"/>
<accession>A0A6S7GGA6</accession>
<dbReference type="Gene3D" id="1.10.287.1490">
    <property type="match status" value="1"/>
</dbReference>
<reference evidence="1" key="1">
    <citation type="submission" date="2020-04" db="EMBL/GenBank/DDBJ databases">
        <authorList>
            <person name="Alioto T."/>
            <person name="Alioto T."/>
            <person name="Gomez Garrido J."/>
        </authorList>
    </citation>
    <scope>NUCLEOTIDE SEQUENCE</scope>
    <source>
        <strain evidence="1">A484AB</strain>
    </source>
</reference>
<dbReference type="EMBL" id="CACRXK020001630">
    <property type="protein sequence ID" value="CAB3990263.1"/>
    <property type="molecule type" value="Genomic_DNA"/>
</dbReference>
<evidence type="ECO:0000313" key="1">
    <source>
        <dbReference type="EMBL" id="CAB3990263.1"/>
    </source>
</evidence>
<gene>
    <name evidence="1" type="ORF">PACLA_8A024487</name>
</gene>
<dbReference type="Proteomes" id="UP001152795">
    <property type="component" value="Unassembled WGS sequence"/>
</dbReference>
<protein>
    <submittedName>
        <fullName evidence="1">Uncharacterized protein</fullName>
    </submittedName>
</protein>
<name>A0A6S7GGA6_PARCT</name>
<sequence length="113" mass="12911">MSTVKELKMENDALKQQVQDLKQDLKGISERVGSIRSEAVKSSDLQFYSNTYDDLLTFKKDTQNELKRIGNKIDSTSDKVDKIAAAITAFEDYRYQYNLKIVGVPQSQTKRVV</sequence>
<comment type="caution">
    <text evidence="1">The sequence shown here is derived from an EMBL/GenBank/DDBJ whole genome shotgun (WGS) entry which is preliminary data.</text>
</comment>
<keyword evidence="2" id="KW-1185">Reference proteome</keyword>
<organism evidence="1 2">
    <name type="scientific">Paramuricea clavata</name>
    <name type="common">Red gorgonian</name>
    <name type="synonym">Violescent sea-whip</name>
    <dbReference type="NCBI Taxonomy" id="317549"/>
    <lineage>
        <taxon>Eukaryota</taxon>
        <taxon>Metazoa</taxon>
        <taxon>Cnidaria</taxon>
        <taxon>Anthozoa</taxon>
        <taxon>Octocorallia</taxon>
        <taxon>Malacalcyonacea</taxon>
        <taxon>Plexauridae</taxon>
        <taxon>Paramuricea</taxon>
    </lineage>
</organism>
<dbReference type="AlphaFoldDB" id="A0A6S7GGA6"/>
<evidence type="ECO:0000313" key="2">
    <source>
        <dbReference type="Proteomes" id="UP001152795"/>
    </source>
</evidence>